<evidence type="ECO:0000313" key="2">
    <source>
        <dbReference type="Proteomes" id="UP001596422"/>
    </source>
</evidence>
<dbReference type="EMBL" id="JBHSWE010000001">
    <property type="protein sequence ID" value="MFC6672954.1"/>
    <property type="molecule type" value="Genomic_DNA"/>
</dbReference>
<gene>
    <name evidence="1" type="ORF">ACFQDL_24835</name>
</gene>
<accession>A0ABW2A6I7</accession>
<keyword evidence="2" id="KW-1185">Reference proteome</keyword>
<dbReference type="RefSeq" id="WP_379911360.1">
    <property type="nucleotide sequence ID" value="NZ_JBHSWE010000001.1"/>
</dbReference>
<sequence>MTMLTITDLHASKELDGKAMTQVRGGYTAMVNSLVTTMKPGGLKMHQPSLYSSHYMHKSLTNISEQLNIAVGSAYVNQGNSNSVIQY</sequence>
<comment type="caution">
    <text evidence="1">The sequence shown here is derived from an EMBL/GenBank/DDBJ whole genome shotgun (WGS) entry which is preliminary data.</text>
</comment>
<proteinExistence type="predicted"/>
<protein>
    <submittedName>
        <fullName evidence="1">Uncharacterized protein</fullName>
    </submittedName>
</protein>
<evidence type="ECO:0000313" key="1">
    <source>
        <dbReference type="EMBL" id="MFC6672954.1"/>
    </source>
</evidence>
<name>A0ABW2A6I7_9GAMM</name>
<organism evidence="1 2">
    <name type="scientific">Marinobacterium aestuariivivens</name>
    <dbReference type="NCBI Taxonomy" id="1698799"/>
    <lineage>
        <taxon>Bacteria</taxon>
        <taxon>Pseudomonadati</taxon>
        <taxon>Pseudomonadota</taxon>
        <taxon>Gammaproteobacteria</taxon>
        <taxon>Oceanospirillales</taxon>
        <taxon>Oceanospirillaceae</taxon>
        <taxon>Marinobacterium</taxon>
    </lineage>
</organism>
<dbReference type="Proteomes" id="UP001596422">
    <property type="component" value="Unassembled WGS sequence"/>
</dbReference>
<reference evidence="2" key="1">
    <citation type="journal article" date="2019" name="Int. J. Syst. Evol. Microbiol.">
        <title>The Global Catalogue of Microorganisms (GCM) 10K type strain sequencing project: providing services to taxonomists for standard genome sequencing and annotation.</title>
        <authorList>
            <consortium name="The Broad Institute Genomics Platform"/>
            <consortium name="The Broad Institute Genome Sequencing Center for Infectious Disease"/>
            <person name="Wu L."/>
            <person name="Ma J."/>
        </authorList>
    </citation>
    <scope>NUCLEOTIDE SEQUENCE [LARGE SCALE GENOMIC DNA]</scope>
    <source>
        <strain evidence="2">NBRC 111756</strain>
    </source>
</reference>